<accession>A0AAJ0H918</accession>
<name>A0AAJ0H918_9PEZI</name>
<feature type="compositionally biased region" description="Acidic residues" evidence="1">
    <location>
        <begin position="384"/>
        <end position="393"/>
    </location>
</feature>
<feature type="region of interest" description="Disordered" evidence="1">
    <location>
        <begin position="373"/>
        <end position="393"/>
    </location>
</feature>
<dbReference type="EMBL" id="JAUIQD010000007">
    <property type="protein sequence ID" value="KAK3343738.1"/>
    <property type="molecule type" value="Genomic_DNA"/>
</dbReference>
<dbReference type="Pfam" id="PF22682">
    <property type="entry name" value="Ribosomal_uL24m-like"/>
    <property type="match status" value="1"/>
</dbReference>
<gene>
    <name evidence="2" type="ORF">B0T25DRAFT_305715</name>
</gene>
<dbReference type="AlphaFoldDB" id="A0AAJ0H918"/>
<dbReference type="InterPro" id="IPR008991">
    <property type="entry name" value="Translation_prot_SH3-like_sf"/>
</dbReference>
<sequence length="393" mass="45273">MDKLMRRVRMAERQARRKVENSTGIMRSFRYREEDKKRVKRYGVMRNHVYQARIARREDWEMGPLAPRRDTPSVDSDDTHWGSLSQEVGNHLAVLTEEMREARAAWCGGPKLLCIKVGDRIVFTEGPYKGRIATVGQIERDTLTVEVREQEFTYNVSMPAHYIAGDPVVQMPVVQPISSVRLVHPMPDPKTGKIRDVVIRELKPVHVHFDRPTRSLSFKRIVPGLNVIIPWPKKPEVKKTEHEWDTARADVEERTHVPTLLRPPMPETVIDELRNRYSIFRTRHTPEYIAQKEAEEAEKQARKKSTESMLLPVQEYNRKLREQRRALGQPVLTEEMLAKIGQVIEKTRQQRASGQNTEVDRVASIAEKLSIQAEAADAAAEAAEAAEEEQSRL</sequence>
<feature type="compositionally biased region" description="Low complexity" evidence="1">
    <location>
        <begin position="373"/>
        <end position="383"/>
    </location>
</feature>
<evidence type="ECO:0000256" key="1">
    <source>
        <dbReference type="SAM" id="MobiDB-lite"/>
    </source>
</evidence>
<reference evidence="2" key="1">
    <citation type="journal article" date="2023" name="Mol. Phylogenet. Evol.">
        <title>Genome-scale phylogeny and comparative genomics of the fungal order Sordariales.</title>
        <authorList>
            <person name="Hensen N."/>
            <person name="Bonometti L."/>
            <person name="Westerberg I."/>
            <person name="Brannstrom I.O."/>
            <person name="Guillou S."/>
            <person name="Cros-Aarteil S."/>
            <person name="Calhoun S."/>
            <person name="Haridas S."/>
            <person name="Kuo A."/>
            <person name="Mondo S."/>
            <person name="Pangilinan J."/>
            <person name="Riley R."/>
            <person name="LaButti K."/>
            <person name="Andreopoulos B."/>
            <person name="Lipzen A."/>
            <person name="Chen C."/>
            <person name="Yan M."/>
            <person name="Daum C."/>
            <person name="Ng V."/>
            <person name="Clum A."/>
            <person name="Steindorff A."/>
            <person name="Ohm R.A."/>
            <person name="Martin F."/>
            <person name="Silar P."/>
            <person name="Natvig D.O."/>
            <person name="Lalanne C."/>
            <person name="Gautier V."/>
            <person name="Ament-Velasquez S.L."/>
            <person name="Kruys A."/>
            <person name="Hutchinson M.I."/>
            <person name="Powell A.J."/>
            <person name="Barry K."/>
            <person name="Miller A.N."/>
            <person name="Grigoriev I.V."/>
            <person name="Debuchy R."/>
            <person name="Gladieux P."/>
            <person name="Hiltunen Thoren M."/>
            <person name="Johannesson H."/>
        </authorList>
    </citation>
    <scope>NUCLEOTIDE SEQUENCE</scope>
    <source>
        <strain evidence="2">CBS 955.72</strain>
    </source>
</reference>
<reference evidence="2" key="2">
    <citation type="submission" date="2023-06" db="EMBL/GenBank/DDBJ databases">
        <authorList>
            <consortium name="Lawrence Berkeley National Laboratory"/>
            <person name="Haridas S."/>
            <person name="Hensen N."/>
            <person name="Bonometti L."/>
            <person name="Westerberg I."/>
            <person name="Brannstrom I.O."/>
            <person name="Guillou S."/>
            <person name="Cros-Aarteil S."/>
            <person name="Calhoun S."/>
            <person name="Kuo A."/>
            <person name="Mondo S."/>
            <person name="Pangilinan J."/>
            <person name="Riley R."/>
            <person name="Labutti K."/>
            <person name="Andreopoulos B."/>
            <person name="Lipzen A."/>
            <person name="Chen C."/>
            <person name="Yanf M."/>
            <person name="Daum C."/>
            <person name="Ng V."/>
            <person name="Clum A."/>
            <person name="Steindorff A."/>
            <person name="Ohm R."/>
            <person name="Martin F."/>
            <person name="Silar P."/>
            <person name="Natvig D."/>
            <person name="Lalanne C."/>
            <person name="Gautier V."/>
            <person name="Ament-Velasquez S.L."/>
            <person name="Kruys A."/>
            <person name="Hutchinson M.I."/>
            <person name="Powell A.J."/>
            <person name="Barry K."/>
            <person name="Miller A.N."/>
            <person name="Grigoriev I.V."/>
            <person name="Debuchy R."/>
            <person name="Gladieux P."/>
            <person name="Thoren M.H."/>
            <person name="Johannesson H."/>
        </authorList>
    </citation>
    <scope>NUCLEOTIDE SEQUENCE</scope>
    <source>
        <strain evidence="2">CBS 955.72</strain>
    </source>
</reference>
<organism evidence="2 3">
    <name type="scientific">Lasiosphaeria hispida</name>
    <dbReference type="NCBI Taxonomy" id="260671"/>
    <lineage>
        <taxon>Eukaryota</taxon>
        <taxon>Fungi</taxon>
        <taxon>Dikarya</taxon>
        <taxon>Ascomycota</taxon>
        <taxon>Pezizomycotina</taxon>
        <taxon>Sordariomycetes</taxon>
        <taxon>Sordariomycetidae</taxon>
        <taxon>Sordariales</taxon>
        <taxon>Lasiosphaeriaceae</taxon>
        <taxon>Lasiosphaeria</taxon>
    </lineage>
</organism>
<keyword evidence="3" id="KW-1185">Reference proteome</keyword>
<protein>
    <recommendedName>
        <fullName evidence="4">KOW domain-containing protein</fullName>
    </recommendedName>
</protein>
<evidence type="ECO:0008006" key="4">
    <source>
        <dbReference type="Google" id="ProtNLM"/>
    </source>
</evidence>
<evidence type="ECO:0000313" key="2">
    <source>
        <dbReference type="EMBL" id="KAK3343738.1"/>
    </source>
</evidence>
<dbReference type="Proteomes" id="UP001275084">
    <property type="component" value="Unassembled WGS sequence"/>
</dbReference>
<dbReference type="SUPFAM" id="SSF50104">
    <property type="entry name" value="Translation proteins SH3-like domain"/>
    <property type="match status" value="1"/>
</dbReference>
<evidence type="ECO:0000313" key="3">
    <source>
        <dbReference type="Proteomes" id="UP001275084"/>
    </source>
</evidence>
<comment type="caution">
    <text evidence="2">The sequence shown here is derived from an EMBL/GenBank/DDBJ whole genome shotgun (WGS) entry which is preliminary data.</text>
</comment>
<proteinExistence type="predicted"/>